<sequence length="114" mass="13053">MYGLKVISLINCPYSEAAESLLGNNKKIKIVKVNSANKKNYKNKSISTFPQVYLINNNNKLLIGGYNELKNIYDIINSSSNLQHIIKKMNKALSKKFSRKDKLRLTQLLNHKLN</sequence>
<accession>A0A5J6VKI6</accession>
<dbReference type="SUPFAM" id="SSF52833">
    <property type="entry name" value="Thioredoxin-like"/>
    <property type="match status" value="1"/>
</dbReference>
<reference evidence="1" key="1">
    <citation type="journal article" date="2019" name="Philos. Trans. R. Soc. Lond., B, Biol. Sci.">
        <title>Targeted metagenomic recovery of four divergent viruses reveals shared and distinctive characteristics of giant viruses of marine eukaryotes.</title>
        <authorList>
            <person name="Needham D.M."/>
            <person name="Poirier C."/>
            <person name="Hehenberger E."/>
            <person name="Jimenez V."/>
            <person name="Swalwell J.E."/>
            <person name="Santoro A.E."/>
            <person name="Worden A.Z."/>
        </authorList>
    </citation>
    <scope>NUCLEOTIDE SEQUENCE</scope>
    <source>
        <strain evidence="1">MPacV-611</strain>
    </source>
</reference>
<dbReference type="Gene3D" id="3.40.30.10">
    <property type="entry name" value="Glutaredoxin"/>
    <property type="match status" value="1"/>
</dbReference>
<proteinExistence type="predicted"/>
<dbReference type="EMBL" id="MN448289">
    <property type="protein sequence ID" value="QFG74605.1"/>
    <property type="molecule type" value="Genomic_DNA"/>
</dbReference>
<organism evidence="1">
    <name type="scientific">Megaviridae environmental sample</name>
    <dbReference type="NCBI Taxonomy" id="1737588"/>
    <lineage>
        <taxon>Viruses</taxon>
        <taxon>Varidnaviria</taxon>
        <taxon>Bamfordvirae</taxon>
        <taxon>Nucleocytoviricota</taxon>
        <taxon>Megaviricetes</taxon>
        <taxon>Imitervirales</taxon>
        <taxon>Mimiviridae</taxon>
        <taxon>environmental samples</taxon>
    </lineage>
</organism>
<evidence type="ECO:0000313" key="1">
    <source>
        <dbReference type="EMBL" id="QFG74605.1"/>
    </source>
</evidence>
<name>A0A5J6VKI6_9VIRU</name>
<evidence type="ECO:0008006" key="2">
    <source>
        <dbReference type="Google" id="ProtNLM"/>
    </source>
</evidence>
<protein>
    <recommendedName>
        <fullName evidence="2">Thioredoxin-like fold domain-containing protein</fullName>
    </recommendedName>
</protein>
<dbReference type="InterPro" id="IPR036249">
    <property type="entry name" value="Thioredoxin-like_sf"/>
</dbReference>